<accession>A0A9P6B5T3</accession>
<comment type="similarity">
    <text evidence="1">Belongs to the AAA ATPase family. RarA/MGS1/WRNIP1 subfamily.</text>
</comment>
<dbReference type="FunFam" id="3.40.50.300:FF:000137">
    <property type="entry name" value="Replication-associated recombination protein A"/>
    <property type="match status" value="1"/>
</dbReference>
<dbReference type="InterPro" id="IPR032423">
    <property type="entry name" value="AAA_assoc_2"/>
</dbReference>
<dbReference type="InterPro" id="IPR021886">
    <property type="entry name" value="MgsA_C"/>
</dbReference>
<dbReference type="GO" id="GO:0008047">
    <property type="term" value="F:enzyme activator activity"/>
    <property type="evidence" value="ECO:0007669"/>
    <property type="project" value="TreeGrafter"/>
</dbReference>
<evidence type="ECO:0000256" key="4">
    <source>
        <dbReference type="ARBA" id="ARBA00022840"/>
    </source>
</evidence>
<dbReference type="EMBL" id="MU128926">
    <property type="protein sequence ID" value="KAF9518263.1"/>
    <property type="molecule type" value="Genomic_DNA"/>
</dbReference>
<keyword evidence="3" id="KW-0547">Nucleotide-binding</keyword>
<evidence type="ECO:0000256" key="5">
    <source>
        <dbReference type="SAM" id="MobiDB-lite"/>
    </source>
</evidence>
<dbReference type="Pfam" id="PF00004">
    <property type="entry name" value="AAA"/>
    <property type="match status" value="1"/>
</dbReference>
<dbReference type="SMART" id="SM00382">
    <property type="entry name" value="AAA"/>
    <property type="match status" value="1"/>
</dbReference>
<organism evidence="7 8">
    <name type="scientific">Hydnum rufescens UP504</name>
    <dbReference type="NCBI Taxonomy" id="1448309"/>
    <lineage>
        <taxon>Eukaryota</taxon>
        <taxon>Fungi</taxon>
        <taxon>Dikarya</taxon>
        <taxon>Basidiomycota</taxon>
        <taxon>Agaricomycotina</taxon>
        <taxon>Agaricomycetes</taxon>
        <taxon>Cantharellales</taxon>
        <taxon>Hydnaceae</taxon>
        <taxon>Hydnum</taxon>
    </lineage>
</organism>
<dbReference type="PANTHER" id="PTHR13779:SF7">
    <property type="entry name" value="ATPASE WRNIP1"/>
    <property type="match status" value="1"/>
</dbReference>
<feature type="domain" description="AAA+ ATPase" evidence="6">
    <location>
        <begin position="141"/>
        <end position="263"/>
    </location>
</feature>
<dbReference type="Pfam" id="PF12002">
    <property type="entry name" value="MgsA_C"/>
    <property type="match status" value="1"/>
</dbReference>
<feature type="compositionally biased region" description="Low complexity" evidence="5">
    <location>
        <begin position="24"/>
        <end position="45"/>
    </location>
</feature>
<dbReference type="GO" id="GO:0005634">
    <property type="term" value="C:nucleus"/>
    <property type="evidence" value="ECO:0007669"/>
    <property type="project" value="TreeGrafter"/>
</dbReference>
<dbReference type="GO" id="GO:0016887">
    <property type="term" value="F:ATP hydrolysis activity"/>
    <property type="evidence" value="ECO:0007669"/>
    <property type="project" value="InterPro"/>
</dbReference>
<evidence type="ECO:0000256" key="2">
    <source>
        <dbReference type="ARBA" id="ARBA00022705"/>
    </source>
</evidence>
<dbReference type="InterPro" id="IPR051314">
    <property type="entry name" value="AAA_ATPase_RarA/MGS1/WRNIP1"/>
</dbReference>
<dbReference type="Gene3D" id="3.40.50.300">
    <property type="entry name" value="P-loop containing nucleotide triphosphate hydrolases"/>
    <property type="match status" value="1"/>
</dbReference>
<dbReference type="Gene3D" id="1.10.3710.10">
    <property type="entry name" value="DNA polymerase III clamp loader subunits, C-terminal domain"/>
    <property type="match status" value="1"/>
</dbReference>
<dbReference type="Gene3D" id="1.20.272.10">
    <property type="match status" value="1"/>
</dbReference>
<dbReference type="SUPFAM" id="SSF52540">
    <property type="entry name" value="P-loop containing nucleoside triphosphate hydrolases"/>
    <property type="match status" value="1"/>
</dbReference>
<dbReference type="SUPFAM" id="SSF48019">
    <property type="entry name" value="post-AAA+ oligomerization domain-like"/>
    <property type="match status" value="1"/>
</dbReference>
<dbReference type="CDD" id="cd18139">
    <property type="entry name" value="HLD_clamp_RarA"/>
    <property type="match status" value="1"/>
</dbReference>
<dbReference type="Pfam" id="PF16193">
    <property type="entry name" value="AAA_assoc_2"/>
    <property type="match status" value="1"/>
</dbReference>
<evidence type="ECO:0000256" key="1">
    <source>
        <dbReference type="ARBA" id="ARBA00008959"/>
    </source>
</evidence>
<dbReference type="GO" id="GO:0017116">
    <property type="term" value="F:single-stranded DNA helicase activity"/>
    <property type="evidence" value="ECO:0007669"/>
    <property type="project" value="TreeGrafter"/>
</dbReference>
<reference evidence="7" key="1">
    <citation type="journal article" date="2020" name="Nat. Commun.">
        <title>Large-scale genome sequencing of mycorrhizal fungi provides insights into the early evolution of symbiotic traits.</title>
        <authorList>
            <person name="Miyauchi S."/>
            <person name="Kiss E."/>
            <person name="Kuo A."/>
            <person name="Drula E."/>
            <person name="Kohler A."/>
            <person name="Sanchez-Garcia M."/>
            <person name="Morin E."/>
            <person name="Andreopoulos B."/>
            <person name="Barry K.W."/>
            <person name="Bonito G."/>
            <person name="Buee M."/>
            <person name="Carver A."/>
            <person name="Chen C."/>
            <person name="Cichocki N."/>
            <person name="Clum A."/>
            <person name="Culley D."/>
            <person name="Crous P.W."/>
            <person name="Fauchery L."/>
            <person name="Girlanda M."/>
            <person name="Hayes R.D."/>
            <person name="Keri Z."/>
            <person name="LaButti K."/>
            <person name="Lipzen A."/>
            <person name="Lombard V."/>
            <person name="Magnuson J."/>
            <person name="Maillard F."/>
            <person name="Murat C."/>
            <person name="Nolan M."/>
            <person name="Ohm R.A."/>
            <person name="Pangilinan J."/>
            <person name="Pereira M.F."/>
            <person name="Perotto S."/>
            <person name="Peter M."/>
            <person name="Pfister S."/>
            <person name="Riley R."/>
            <person name="Sitrit Y."/>
            <person name="Stielow J.B."/>
            <person name="Szollosi G."/>
            <person name="Zifcakova L."/>
            <person name="Stursova M."/>
            <person name="Spatafora J.W."/>
            <person name="Tedersoo L."/>
            <person name="Vaario L.M."/>
            <person name="Yamada A."/>
            <person name="Yan M."/>
            <person name="Wang P."/>
            <person name="Xu J."/>
            <person name="Bruns T."/>
            <person name="Baldrian P."/>
            <person name="Vilgalys R."/>
            <person name="Dunand C."/>
            <person name="Henrissat B."/>
            <person name="Grigoriev I.V."/>
            <person name="Hibbett D."/>
            <person name="Nagy L.G."/>
            <person name="Martin F.M."/>
        </authorList>
    </citation>
    <scope>NUCLEOTIDE SEQUENCE</scope>
    <source>
        <strain evidence="7">UP504</strain>
    </source>
</reference>
<dbReference type="InterPro" id="IPR008921">
    <property type="entry name" value="DNA_pol3_clamp-load_cplx_C"/>
</dbReference>
<evidence type="ECO:0000256" key="3">
    <source>
        <dbReference type="ARBA" id="ARBA00022741"/>
    </source>
</evidence>
<dbReference type="CDD" id="cd00009">
    <property type="entry name" value="AAA"/>
    <property type="match status" value="1"/>
</dbReference>
<evidence type="ECO:0000259" key="6">
    <source>
        <dbReference type="SMART" id="SM00382"/>
    </source>
</evidence>
<dbReference type="GO" id="GO:0000731">
    <property type="term" value="P:DNA synthesis involved in DNA repair"/>
    <property type="evidence" value="ECO:0007669"/>
    <property type="project" value="TreeGrafter"/>
</dbReference>
<feature type="compositionally biased region" description="Low complexity" evidence="5">
    <location>
        <begin position="62"/>
        <end position="73"/>
    </location>
</feature>
<keyword evidence="4" id="KW-0067">ATP-binding</keyword>
<sequence>MSSPICSASVLESIINKHIDSGCQQHSSQSSNASGSTAASSSKNNLAPIFTNSVKRSAPETPARAARPFASSPIQPHPPSNKGEPQSKRFKPSNPQTISGSLLAAAPLADRMRPHTLDDFVGHEAVIGKGSLLRGLIDSGSAGSLVLWGPPGSGRSSWKTSLARIIARSTGSTIKELSATSSGTADVRALFEEAKNTLQLTGKRTVMFVDEIQRFNKAQQDLFLPYVEKGWVQLLAATTENPSFKVVGALLSRCRVLVLERLTDNDVLQILKSAACRAAAVPDLECTGAHLATPEVLDRIVSLSLGDARTALNLLELVLKAPTTSSMDGIITTLKKTCMSRYDRSGDDRYDMISTLHKSVRNSDGSAAMYWLARMLTAGEDPLYVARRLIVIASEDVGLADPHALPLATATYMACQNIGMPECRINLAHCAAYLAEAPKSTRAYEAYNRAEEAAKADPTVPVPLSMRNAPTSLMKDLGYGTSYAYNPDYAHPVTNECLPQPLLQGLRGGREGREDTDAVNHLLLRKEGDLQGKVWDDAKLRQWEVERNGGLPWSGRETAASQT</sequence>
<comment type="caution">
    <text evidence="7">The sequence shown here is derived from an EMBL/GenBank/DDBJ whole genome shotgun (WGS) entry which is preliminary data.</text>
</comment>
<keyword evidence="2" id="KW-0235">DNA replication</keyword>
<dbReference type="InterPro" id="IPR003959">
    <property type="entry name" value="ATPase_AAA_core"/>
</dbReference>
<proteinExistence type="inferred from homology"/>
<dbReference type="GO" id="GO:0003677">
    <property type="term" value="F:DNA binding"/>
    <property type="evidence" value="ECO:0007669"/>
    <property type="project" value="InterPro"/>
</dbReference>
<dbReference type="AlphaFoldDB" id="A0A9P6B5T3"/>
<gene>
    <name evidence="7" type="ORF">BS47DRAFT_1375407</name>
</gene>
<protein>
    <recommendedName>
        <fullName evidence="6">AAA+ ATPase domain-containing protein</fullName>
    </recommendedName>
</protein>
<keyword evidence="8" id="KW-1185">Reference proteome</keyword>
<name>A0A9P6B5T3_9AGAM</name>
<evidence type="ECO:0000313" key="7">
    <source>
        <dbReference type="EMBL" id="KAF9518263.1"/>
    </source>
</evidence>
<dbReference type="PANTHER" id="PTHR13779">
    <property type="entry name" value="WERNER HELICASE-INTERACTING PROTEIN 1 FAMILY MEMBER"/>
    <property type="match status" value="1"/>
</dbReference>
<dbReference type="Gene3D" id="1.10.8.60">
    <property type="match status" value="1"/>
</dbReference>
<dbReference type="GO" id="GO:0005524">
    <property type="term" value="F:ATP binding"/>
    <property type="evidence" value="ECO:0007669"/>
    <property type="project" value="UniProtKB-KW"/>
</dbReference>
<dbReference type="GO" id="GO:0006271">
    <property type="term" value="P:DNA strand elongation involved in DNA replication"/>
    <property type="evidence" value="ECO:0007669"/>
    <property type="project" value="UniProtKB-ARBA"/>
</dbReference>
<dbReference type="FunFam" id="1.20.272.10:FF:000001">
    <property type="entry name" value="Putative AAA family ATPase"/>
    <property type="match status" value="1"/>
</dbReference>
<dbReference type="Proteomes" id="UP000886523">
    <property type="component" value="Unassembled WGS sequence"/>
</dbReference>
<dbReference type="InterPro" id="IPR003593">
    <property type="entry name" value="AAA+_ATPase"/>
</dbReference>
<dbReference type="OrthoDB" id="10265467at2759"/>
<evidence type="ECO:0000313" key="8">
    <source>
        <dbReference type="Proteomes" id="UP000886523"/>
    </source>
</evidence>
<dbReference type="InterPro" id="IPR027417">
    <property type="entry name" value="P-loop_NTPase"/>
</dbReference>
<feature type="region of interest" description="Disordered" evidence="5">
    <location>
        <begin position="22"/>
        <end position="97"/>
    </location>
</feature>